<dbReference type="InterPro" id="IPR045198">
    <property type="entry name" value="CNBL1-10"/>
</dbReference>
<feature type="domain" description="EF-hand" evidence="4">
    <location>
        <begin position="108"/>
        <end position="143"/>
    </location>
</feature>
<dbReference type="InterPro" id="IPR002048">
    <property type="entry name" value="EF_hand_dom"/>
</dbReference>
<evidence type="ECO:0000313" key="6">
    <source>
        <dbReference type="Proteomes" id="UP001417504"/>
    </source>
</evidence>
<evidence type="ECO:0000256" key="2">
    <source>
        <dbReference type="ARBA" id="ARBA00023774"/>
    </source>
</evidence>
<comment type="subcellular location">
    <subcellularLocation>
        <location evidence="3">Membrane</location>
    </subcellularLocation>
</comment>
<evidence type="ECO:0000256" key="3">
    <source>
        <dbReference type="RuleBase" id="RU369080"/>
    </source>
</evidence>
<sequence length="216" mass="25361">MNLITKLMGCLWTKQQRCRNEDSYLVIQTFFNAKEIESFHELFRKLSSSITEDGLISKEEFQLGLLGSSNMHSLIADRIFTLFDFKHDGKIEVEEFIASLNIFHPNASKEDKAAFMFQFYNTRQNGFIEREEVREMVMAMLSESDLILSNDIVDRIIDKTFEEVDSRKDGKIDQEEWKQFAIRSPNLLRIMTIPYFKDISTAFPSFTLRSEFEDET</sequence>
<dbReference type="GO" id="GO:0019722">
    <property type="term" value="P:calcium-mediated signaling"/>
    <property type="evidence" value="ECO:0007669"/>
    <property type="project" value="UniProtKB-UniRule"/>
</dbReference>
<comment type="similarity">
    <text evidence="2 3">Belongs to the calcineurin regulatory subunit family.</text>
</comment>
<comment type="function">
    <text evidence="3">Acts as a calcium sensor. CBL proteins interact with CIPK serine-threonine protein kinases. Binding of a CBL protein to the regulatory NAF domain of a CIPK protein lead to the activation of the kinase in a calcium-dependent manner.</text>
</comment>
<dbReference type="EMBL" id="JBBNAE010000002">
    <property type="protein sequence ID" value="KAK9145528.1"/>
    <property type="molecule type" value="Genomic_DNA"/>
</dbReference>
<dbReference type="Gene3D" id="1.10.238.10">
    <property type="entry name" value="EF-hand"/>
    <property type="match status" value="1"/>
</dbReference>
<dbReference type="PRINTS" id="PR00450">
    <property type="entry name" value="RECOVERIN"/>
</dbReference>
<gene>
    <name evidence="5" type="ORF">Sjap_005431</name>
</gene>
<dbReference type="PANTHER" id="PTHR23056:SF108">
    <property type="entry name" value="CALCINEURIN B-LIKE PROTEIN 5"/>
    <property type="match status" value="1"/>
</dbReference>
<dbReference type="AlphaFoldDB" id="A0AAP0K410"/>
<keyword evidence="1 3" id="KW-0677">Repeat</keyword>
<dbReference type="PANTHER" id="PTHR23056">
    <property type="entry name" value="CALCINEURIN B"/>
    <property type="match status" value="1"/>
</dbReference>
<dbReference type="PROSITE" id="PS50222">
    <property type="entry name" value="EF_HAND_2"/>
    <property type="match status" value="3"/>
</dbReference>
<proteinExistence type="inferred from homology"/>
<keyword evidence="3" id="KW-0479">Metal-binding</keyword>
<name>A0AAP0K410_9MAGN</name>
<dbReference type="Pfam" id="PF13499">
    <property type="entry name" value="EF-hand_7"/>
    <property type="match status" value="1"/>
</dbReference>
<dbReference type="FunFam" id="1.10.238.10:FF:000073">
    <property type="entry name" value="calcineurin B-like protein 3"/>
    <property type="match status" value="1"/>
</dbReference>
<dbReference type="GO" id="GO:0016020">
    <property type="term" value="C:membrane"/>
    <property type="evidence" value="ECO:0007669"/>
    <property type="project" value="UniProtKB-SubCell"/>
</dbReference>
<reference evidence="5 6" key="1">
    <citation type="submission" date="2024-01" db="EMBL/GenBank/DDBJ databases">
        <title>Genome assemblies of Stephania.</title>
        <authorList>
            <person name="Yang L."/>
        </authorList>
    </citation>
    <scope>NUCLEOTIDE SEQUENCE [LARGE SCALE GENOMIC DNA]</scope>
    <source>
        <strain evidence="5">QJT</strain>
        <tissue evidence="5">Leaf</tissue>
    </source>
</reference>
<protein>
    <recommendedName>
        <fullName evidence="3">Calcineurin B-like protein</fullName>
    </recommendedName>
</protein>
<dbReference type="InterPro" id="IPR011992">
    <property type="entry name" value="EF-hand-dom_pair"/>
</dbReference>
<dbReference type="InterPro" id="IPR000261">
    <property type="entry name" value="EH_dom"/>
</dbReference>
<dbReference type="SUPFAM" id="SSF47473">
    <property type="entry name" value="EF-hand"/>
    <property type="match status" value="1"/>
</dbReference>
<evidence type="ECO:0000256" key="1">
    <source>
        <dbReference type="ARBA" id="ARBA00022737"/>
    </source>
</evidence>
<keyword evidence="3" id="KW-0472">Membrane</keyword>
<comment type="caution">
    <text evidence="5">The sequence shown here is derived from an EMBL/GenBank/DDBJ whole genome shotgun (WGS) entry which is preliminary data.</text>
</comment>
<dbReference type="SMART" id="SM00054">
    <property type="entry name" value="EFh"/>
    <property type="match status" value="3"/>
</dbReference>
<organism evidence="5 6">
    <name type="scientific">Stephania japonica</name>
    <dbReference type="NCBI Taxonomy" id="461633"/>
    <lineage>
        <taxon>Eukaryota</taxon>
        <taxon>Viridiplantae</taxon>
        <taxon>Streptophyta</taxon>
        <taxon>Embryophyta</taxon>
        <taxon>Tracheophyta</taxon>
        <taxon>Spermatophyta</taxon>
        <taxon>Magnoliopsida</taxon>
        <taxon>Ranunculales</taxon>
        <taxon>Menispermaceae</taxon>
        <taxon>Menispermoideae</taxon>
        <taxon>Cissampelideae</taxon>
        <taxon>Stephania</taxon>
    </lineage>
</organism>
<accession>A0AAP0K410</accession>
<feature type="domain" description="EF-hand" evidence="4">
    <location>
        <begin position="71"/>
        <end position="106"/>
    </location>
</feature>
<dbReference type="GO" id="GO:0019900">
    <property type="term" value="F:kinase binding"/>
    <property type="evidence" value="ECO:0007669"/>
    <property type="project" value="UniProtKB-UniRule"/>
</dbReference>
<comment type="subunit">
    <text evidence="3">Homodimer. Interacts with CIPK.</text>
</comment>
<evidence type="ECO:0000313" key="5">
    <source>
        <dbReference type="EMBL" id="KAK9145528.1"/>
    </source>
</evidence>
<keyword evidence="3" id="KW-0106">Calcium</keyword>
<evidence type="ECO:0000259" key="4">
    <source>
        <dbReference type="PROSITE" id="PS50222"/>
    </source>
</evidence>
<dbReference type="Proteomes" id="UP001417504">
    <property type="component" value="Unassembled WGS sequence"/>
</dbReference>
<feature type="domain" description="EF-hand" evidence="4">
    <location>
        <begin position="152"/>
        <end position="187"/>
    </location>
</feature>
<keyword evidence="6" id="KW-1185">Reference proteome</keyword>
<dbReference type="GO" id="GO:0005509">
    <property type="term" value="F:calcium ion binding"/>
    <property type="evidence" value="ECO:0007669"/>
    <property type="project" value="UniProtKB-UniRule"/>
</dbReference>
<dbReference type="Pfam" id="PF12763">
    <property type="entry name" value="EH"/>
    <property type="match status" value="1"/>
</dbReference>